<dbReference type="OrthoDB" id="3945418at2759"/>
<evidence type="ECO:0000313" key="27">
    <source>
        <dbReference type="EMBL" id="KAF0310729.1"/>
    </source>
</evidence>
<evidence type="ECO:0000256" key="1">
    <source>
        <dbReference type="ARBA" id="ARBA00001971"/>
    </source>
</evidence>
<evidence type="ECO:0000256" key="12">
    <source>
        <dbReference type="ARBA" id="ARBA00022946"/>
    </source>
</evidence>
<dbReference type="PRINTS" id="PR00465">
    <property type="entry name" value="EP450IV"/>
</dbReference>
<dbReference type="AlphaFoldDB" id="A0A6A4WZL0"/>
<proteinExistence type="inferred from homology"/>
<evidence type="ECO:0000256" key="18">
    <source>
        <dbReference type="ARBA" id="ARBA00023136"/>
    </source>
</evidence>
<dbReference type="GO" id="GO:0008386">
    <property type="term" value="F:cholesterol monooxygenase (side-chain-cleaving) activity"/>
    <property type="evidence" value="ECO:0007669"/>
    <property type="project" value="UniProtKB-EC"/>
</dbReference>
<dbReference type="GO" id="GO:0008203">
    <property type="term" value="P:cholesterol metabolic process"/>
    <property type="evidence" value="ECO:0007669"/>
    <property type="project" value="UniProtKB-KW"/>
</dbReference>
<evidence type="ECO:0000256" key="9">
    <source>
        <dbReference type="ARBA" id="ARBA00022617"/>
    </source>
</evidence>
<evidence type="ECO:0000256" key="20">
    <source>
        <dbReference type="ARBA" id="ARBA00023221"/>
    </source>
</evidence>
<keyword evidence="9 26" id="KW-0349">Heme</keyword>
<comment type="subcellular location">
    <subcellularLocation>
        <location evidence="3">Mitochondrion inner membrane</location>
        <topology evidence="3">Peripheral membrane protein</topology>
    </subcellularLocation>
</comment>
<keyword evidence="28" id="KW-1185">Reference proteome</keyword>
<evidence type="ECO:0000313" key="28">
    <source>
        <dbReference type="Proteomes" id="UP000440578"/>
    </source>
</evidence>
<comment type="similarity">
    <text evidence="5">Belongs to the cytochrome P450 family.</text>
</comment>
<evidence type="ECO:0000256" key="24">
    <source>
        <dbReference type="ARBA" id="ARBA00033274"/>
    </source>
</evidence>
<accession>A0A6A4WZL0</accession>
<organism evidence="27 28">
    <name type="scientific">Amphibalanus amphitrite</name>
    <name type="common">Striped barnacle</name>
    <name type="synonym">Balanus amphitrite</name>
    <dbReference type="NCBI Taxonomy" id="1232801"/>
    <lineage>
        <taxon>Eukaryota</taxon>
        <taxon>Metazoa</taxon>
        <taxon>Ecdysozoa</taxon>
        <taxon>Arthropoda</taxon>
        <taxon>Crustacea</taxon>
        <taxon>Multicrustacea</taxon>
        <taxon>Cirripedia</taxon>
        <taxon>Thoracica</taxon>
        <taxon>Thoracicalcarea</taxon>
        <taxon>Balanomorpha</taxon>
        <taxon>Balanoidea</taxon>
        <taxon>Balanidae</taxon>
        <taxon>Amphibalaninae</taxon>
        <taxon>Amphibalanus</taxon>
    </lineage>
</organism>
<dbReference type="GO" id="GO:0005506">
    <property type="term" value="F:iron ion binding"/>
    <property type="evidence" value="ECO:0007669"/>
    <property type="project" value="InterPro"/>
</dbReference>
<feature type="binding site" description="axial binding residue" evidence="26">
    <location>
        <position position="481"/>
    </location>
    <ligand>
        <name>heme</name>
        <dbReference type="ChEBI" id="CHEBI:30413"/>
    </ligand>
    <ligandPart>
        <name>Fe</name>
        <dbReference type="ChEBI" id="CHEBI:18248"/>
    </ligandPart>
</feature>
<keyword evidence="10 26" id="KW-0479">Metal-binding</keyword>
<dbReference type="Proteomes" id="UP000440578">
    <property type="component" value="Unassembled WGS sequence"/>
</dbReference>
<comment type="function">
    <text evidence="2">May be involved in the metabolism of insect hormones and in the breakdown of synthetic insecticides.</text>
</comment>
<evidence type="ECO:0000256" key="23">
    <source>
        <dbReference type="ARBA" id="ARBA00032666"/>
    </source>
</evidence>
<dbReference type="PANTHER" id="PTHR24279">
    <property type="entry name" value="CYTOCHROME P450"/>
    <property type="match status" value="1"/>
</dbReference>
<evidence type="ECO:0000256" key="26">
    <source>
        <dbReference type="PIRSR" id="PIRSR602403-1"/>
    </source>
</evidence>
<dbReference type="CDD" id="cd11054">
    <property type="entry name" value="CYP24A1-like"/>
    <property type="match status" value="1"/>
</dbReference>
<evidence type="ECO:0000256" key="13">
    <source>
        <dbReference type="ARBA" id="ARBA00023002"/>
    </source>
</evidence>
<evidence type="ECO:0000256" key="8">
    <source>
        <dbReference type="ARBA" id="ARBA00022548"/>
    </source>
</evidence>
<sequence length="535" mass="58703">MPGGRELAVLSRRLLSGSPRPQAAAALPRPLEAARPFAQIPRPRRPDGDHLADLARAGGPSRLHELVDGRHRQLGGLFVESIQGAEVVFVADSELIRQVLQRDAACPQFLVPQAWTVFNQLHGCQRGLFFMTGEHWKHHRRIMNNYLLKPSAHRHTAAFNQVVSGLLSRWESQLDGRVTRTEDELYTYSVEIMAAVLFGPGQSFGWVDGAPTEATDTRRFAALVRRIFSTSAALSTTDAAAAARRGTPEWREFEQAVQEGLDICRNYVERKLTEVEAQLAAGEPTTGIIAEMLQNGEDVSREEIVRIVADLFLAAGDTTAHSTSWALYQLGRDGALQRRLAAAVRRAVPAGSPTISSEQLERVPLVRAVVKETLRLYPVAPFLTRLIQSDTVIGGYHVPAGTPLCVSLFSSSRDSRYFPAPLQFLPERWLRLDGRGAGAGAGAGGCPVHGQLGPLAGSTHSESGLRHRHACMPFAGGVRGCIGKRVAELQMQLLLARLVHQFQLGTENRRPAQFVMRMVGVMSDELQLTLRPRDD</sequence>
<keyword evidence="18" id="KW-0472">Membrane</keyword>
<keyword evidence="17" id="KW-0496">Mitochondrion</keyword>
<dbReference type="GO" id="GO:0006700">
    <property type="term" value="P:C21-steroid hormone biosynthetic process"/>
    <property type="evidence" value="ECO:0007669"/>
    <property type="project" value="TreeGrafter"/>
</dbReference>
<keyword evidence="14 26" id="KW-0408">Iron</keyword>
<dbReference type="EC" id="1.14.15.6" evidence="6"/>
<keyword evidence="19" id="KW-1207">Sterol metabolism</keyword>
<dbReference type="PRINTS" id="PR00385">
    <property type="entry name" value="P450"/>
</dbReference>
<dbReference type="EMBL" id="VIIS01000292">
    <property type="protein sequence ID" value="KAF0310729.1"/>
    <property type="molecule type" value="Genomic_DNA"/>
</dbReference>
<name>A0A6A4WZL0_AMPAM</name>
<evidence type="ECO:0000256" key="11">
    <source>
        <dbReference type="ARBA" id="ARBA00022792"/>
    </source>
</evidence>
<evidence type="ECO:0000256" key="14">
    <source>
        <dbReference type="ARBA" id="ARBA00023004"/>
    </source>
</evidence>
<evidence type="ECO:0000256" key="5">
    <source>
        <dbReference type="ARBA" id="ARBA00010617"/>
    </source>
</evidence>
<dbReference type="GO" id="GO:0005789">
    <property type="term" value="C:endoplasmic reticulum membrane"/>
    <property type="evidence" value="ECO:0007669"/>
    <property type="project" value="UniProtKB-SubCell"/>
</dbReference>
<gene>
    <name evidence="27" type="primary">sad_2</name>
    <name evidence="27" type="ORF">FJT64_001926</name>
</gene>
<keyword evidence="20" id="KW-0753">Steroid metabolism</keyword>
<evidence type="ECO:0000256" key="6">
    <source>
        <dbReference type="ARBA" id="ARBA00012764"/>
    </source>
</evidence>
<keyword evidence="15" id="KW-0503">Monooxygenase</keyword>
<keyword evidence="21" id="KW-0755">Steroidogenesis</keyword>
<keyword evidence="11" id="KW-0999">Mitochondrion inner membrane</keyword>
<evidence type="ECO:0000256" key="19">
    <source>
        <dbReference type="ARBA" id="ARBA00023166"/>
    </source>
</evidence>
<evidence type="ECO:0000256" key="17">
    <source>
        <dbReference type="ARBA" id="ARBA00023128"/>
    </source>
</evidence>
<dbReference type="InterPro" id="IPR036396">
    <property type="entry name" value="Cyt_P450_sf"/>
</dbReference>
<evidence type="ECO:0000256" key="10">
    <source>
        <dbReference type="ARBA" id="ARBA00022723"/>
    </source>
</evidence>
<dbReference type="GO" id="GO:0006704">
    <property type="term" value="P:glucocorticoid biosynthetic process"/>
    <property type="evidence" value="ECO:0007669"/>
    <property type="project" value="TreeGrafter"/>
</dbReference>
<reference evidence="27 28" key="1">
    <citation type="submission" date="2019-07" db="EMBL/GenBank/DDBJ databases">
        <title>Draft genome assembly of a fouling barnacle, Amphibalanus amphitrite (Darwin, 1854): The first reference genome for Thecostraca.</title>
        <authorList>
            <person name="Kim W."/>
        </authorList>
    </citation>
    <scope>NUCLEOTIDE SEQUENCE [LARGE SCALE GENOMIC DNA]</scope>
    <source>
        <strain evidence="27">SNU_AA5</strain>
        <tissue evidence="27">Soma without cirri and trophi</tissue>
    </source>
</reference>
<comment type="cofactor">
    <cofactor evidence="1 26">
        <name>heme</name>
        <dbReference type="ChEBI" id="CHEBI:30413"/>
    </cofactor>
</comment>
<evidence type="ECO:0000256" key="25">
    <source>
        <dbReference type="ARBA" id="ARBA00033394"/>
    </source>
</evidence>
<dbReference type="Pfam" id="PF00067">
    <property type="entry name" value="p450"/>
    <property type="match status" value="1"/>
</dbReference>
<dbReference type="InterPro" id="IPR002403">
    <property type="entry name" value="Cyt_P450_E_grp-IV"/>
</dbReference>
<dbReference type="SUPFAM" id="SSF48264">
    <property type="entry name" value="Cytochrome P450"/>
    <property type="match status" value="1"/>
</dbReference>
<dbReference type="PANTHER" id="PTHR24279:SF3">
    <property type="entry name" value="CHOLESTEROL SIDE-CHAIN CLEAVAGE ENZYME, MITOCHONDRIAL"/>
    <property type="match status" value="1"/>
</dbReference>
<dbReference type="InterPro" id="IPR050479">
    <property type="entry name" value="CYP11_CYP27_families"/>
</dbReference>
<keyword evidence="13" id="KW-0560">Oxidoreductase</keyword>
<dbReference type="GO" id="GO:0034650">
    <property type="term" value="P:cortisol metabolic process"/>
    <property type="evidence" value="ECO:0007669"/>
    <property type="project" value="TreeGrafter"/>
</dbReference>
<dbReference type="InterPro" id="IPR001128">
    <property type="entry name" value="Cyt_P450"/>
</dbReference>
<dbReference type="GO" id="GO:0005743">
    <property type="term" value="C:mitochondrial inner membrane"/>
    <property type="evidence" value="ECO:0007669"/>
    <property type="project" value="UniProtKB-SubCell"/>
</dbReference>
<dbReference type="Gene3D" id="1.10.630.10">
    <property type="entry name" value="Cytochrome P450"/>
    <property type="match status" value="1"/>
</dbReference>
<protein>
    <recommendedName>
        <fullName evidence="7">Cholesterol side-chain cleavage enzyme, mitochondrial</fullName>
        <ecNumber evidence="6">1.14.15.6</ecNumber>
    </recommendedName>
    <alternativeName>
        <fullName evidence="22">CYPXIA1</fullName>
    </alternativeName>
    <alternativeName>
        <fullName evidence="24">Cholesterol desmolase</fullName>
    </alternativeName>
    <alternativeName>
        <fullName evidence="23">Cytochrome P450 11A1</fullName>
    </alternativeName>
    <alternativeName>
        <fullName evidence="25">Cytochrome P450(scc)</fullName>
    </alternativeName>
</protein>
<evidence type="ECO:0000256" key="3">
    <source>
        <dbReference type="ARBA" id="ARBA00004637"/>
    </source>
</evidence>
<keyword evidence="12" id="KW-0809">Transit peptide</keyword>
<evidence type="ECO:0000256" key="16">
    <source>
        <dbReference type="ARBA" id="ARBA00023098"/>
    </source>
</evidence>
<evidence type="ECO:0000256" key="4">
    <source>
        <dbReference type="ARBA" id="ARBA00005108"/>
    </source>
</evidence>
<dbReference type="GO" id="GO:0071375">
    <property type="term" value="P:cellular response to peptide hormone stimulus"/>
    <property type="evidence" value="ECO:0007669"/>
    <property type="project" value="TreeGrafter"/>
</dbReference>
<dbReference type="GO" id="GO:0020037">
    <property type="term" value="F:heme binding"/>
    <property type="evidence" value="ECO:0007669"/>
    <property type="project" value="InterPro"/>
</dbReference>
<evidence type="ECO:0000256" key="2">
    <source>
        <dbReference type="ARBA" id="ARBA00003690"/>
    </source>
</evidence>
<keyword evidence="8" id="KW-0153">Cholesterol metabolism</keyword>
<evidence type="ECO:0000256" key="22">
    <source>
        <dbReference type="ARBA" id="ARBA00030343"/>
    </source>
</evidence>
<evidence type="ECO:0000256" key="7">
    <source>
        <dbReference type="ARBA" id="ARBA00019844"/>
    </source>
</evidence>
<comment type="caution">
    <text evidence="27">The sequence shown here is derived from an EMBL/GenBank/DDBJ whole genome shotgun (WGS) entry which is preliminary data.</text>
</comment>
<keyword evidence="16" id="KW-0443">Lipid metabolism</keyword>
<evidence type="ECO:0000256" key="15">
    <source>
        <dbReference type="ARBA" id="ARBA00023033"/>
    </source>
</evidence>
<evidence type="ECO:0000256" key="21">
    <source>
        <dbReference type="ARBA" id="ARBA00023250"/>
    </source>
</evidence>
<comment type="pathway">
    <text evidence="4">Lipid metabolism; C21-steroid hormone metabolism.</text>
</comment>